<keyword evidence="6 7" id="KW-0472">Membrane</keyword>
<accession>A0ABU8JDL2</accession>
<gene>
    <name evidence="9" type="ORF">WAT24_12750</name>
</gene>
<evidence type="ECO:0000256" key="7">
    <source>
        <dbReference type="SAM" id="Phobius"/>
    </source>
</evidence>
<feature type="domain" description="YetF C-terminal" evidence="8">
    <location>
        <begin position="78"/>
        <end position="146"/>
    </location>
</feature>
<dbReference type="InterPro" id="IPR007353">
    <property type="entry name" value="DUF421"/>
</dbReference>
<evidence type="ECO:0000256" key="6">
    <source>
        <dbReference type="ARBA" id="ARBA00023136"/>
    </source>
</evidence>
<comment type="subcellular location">
    <subcellularLocation>
        <location evidence="1">Cell membrane</location>
        <topology evidence="1">Multi-pass membrane protein</topology>
    </subcellularLocation>
</comment>
<evidence type="ECO:0000256" key="3">
    <source>
        <dbReference type="ARBA" id="ARBA00022475"/>
    </source>
</evidence>
<evidence type="ECO:0000256" key="1">
    <source>
        <dbReference type="ARBA" id="ARBA00004651"/>
    </source>
</evidence>
<evidence type="ECO:0000256" key="2">
    <source>
        <dbReference type="ARBA" id="ARBA00006448"/>
    </source>
</evidence>
<keyword evidence="10" id="KW-1185">Reference proteome</keyword>
<dbReference type="Gene3D" id="3.30.240.20">
    <property type="entry name" value="bsu07140 like domains"/>
    <property type="match status" value="1"/>
</dbReference>
<evidence type="ECO:0000259" key="8">
    <source>
        <dbReference type="Pfam" id="PF04239"/>
    </source>
</evidence>
<organism evidence="9 10">
    <name type="scientific">Fulvimonas yonginensis</name>
    <dbReference type="NCBI Taxonomy" id="1495200"/>
    <lineage>
        <taxon>Bacteria</taxon>
        <taxon>Pseudomonadati</taxon>
        <taxon>Pseudomonadota</taxon>
        <taxon>Gammaproteobacteria</taxon>
        <taxon>Lysobacterales</taxon>
        <taxon>Rhodanobacteraceae</taxon>
        <taxon>Fulvimonas</taxon>
    </lineage>
</organism>
<dbReference type="Proteomes" id="UP001381174">
    <property type="component" value="Unassembled WGS sequence"/>
</dbReference>
<keyword evidence="3" id="KW-1003">Cell membrane</keyword>
<protein>
    <submittedName>
        <fullName evidence="9">YetF domain-containing protein</fullName>
    </submittedName>
</protein>
<name>A0ABU8JDL2_9GAMM</name>
<evidence type="ECO:0000313" key="9">
    <source>
        <dbReference type="EMBL" id="MEI7037630.1"/>
    </source>
</evidence>
<comment type="similarity">
    <text evidence="2">Belongs to the UPF0702 family.</text>
</comment>
<dbReference type="Pfam" id="PF04239">
    <property type="entry name" value="DUF421"/>
    <property type="match status" value="1"/>
</dbReference>
<reference evidence="9 10" key="1">
    <citation type="journal article" date="2014" name="Int. J. Syst. Evol. Microbiol.">
        <title>Fulvimonas yonginensis sp. nov., isolated from greenhouse soil, and emended description of the genus Fulvimonas.</title>
        <authorList>
            <person name="Ahn J.H."/>
            <person name="Kim S.J."/>
            <person name="Weon H.Y."/>
            <person name="Hong S.B."/>
            <person name="Seok S.J."/>
            <person name="Kwon S.W."/>
        </authorList>
    </citation>
    <scope>NUCLEOTIDE SEQUENCE [LARGE SCALE GENOMIC DNA]</scope>
    <source>
        <strain evidence="9 10">KACC 16952</strain>
    </source>
</reference>
<dbReference type="PANTHER" id="PTHR34582:SF6">
    <property type="entry name" value="UPF0702 TRANSMEMBRANE PROTEIN YCAP"/>
    <property type="match status" value="1"/>
</dbReference>
<keyword evidence="4 7" id="KW-0812">Transmembrane</keyword>
<dbReference type="RefSeq" id="WP_336808268.1">
    <property type="nucleotide sequence ID" value="NZ_JBBBNY010000010.1"/>
</dbReference>
<dbReference type="EMBL" id="JBBBNY010000010">
    <property type="protein sequence ID" value="MEI7037630.1"/>
    <property type="molecule type" value="Genomic_DNA"/>
</dbReference>
<feature type="transmembrane region" description="Helical" evidence="7">
    <location>
        <begin position="58"/>
        <end position="75"/>
    </location>
</feature>
<evidence type="ECO:0000256" key="5">
    <source>
        <dbReference type="ARBA" id="ARBA00022989"/>
    </source>
</evidence>
<dbReference type="InterPro" id="IPR023090">
    <property type="entry name" value="UPF0702_alpha/beta_dom_sf"/>
</dbReference>
<proteinExistence type="inferred from homology"/>
<dbReference type="PANTHER" id="PTHR34582">
    <property type="entry name" value="UPF0702 TRANSMEMBRANE PROTEIN YCAP"/>
    <property type="match status" value="1"/>
</dbReference>
<comment type="caution">
    <text evidence="9">The sequence shown here is derived from an EMBL/GenBank/DDBJ whole genome shotgun (WGS) entry which is preliminary data.</text>
</comment>
<evidence type="ECO:0000256" key="4">
    <source>
        <dbReference type="ARBA" id="ARBA00022692"/>
    </source>
</evidence>
<sequence length="149" mass="16476">MESVIRGVVVYAFLFLIFRIAGKRTLAQTSPFELVLLLIISETTQQAMVDSDHSVTNALLLIMTLVGLSVVLSVIKHRSKAASRWLEGLPVRVVRDGVWDREVGDRMRVEEAEVLTAARATHGLERMEDIKHAVVENDGTISIVPRDGG</sequence>
<evidence type="ECO:0000313" key="10">
    <source>
        <dbReference type="Proteomes" id="UP001381174"/>
    </source>
</evidence>
<keyword evidence="5 7" id="KW-1133">Transmembrane helix</keyword>